<comment type="caution">
    <text evidence="4">The sequence shown here is derived from an EMBL/GenBank/DDBJ whole genome shotgun (WGS) entry which is preliminary data.</text>
</comment>
<evidence type="ECO:0000313" key="4">
    <source>
        <dbReference type="EMBL" id="PHH69380.1"/>
    </source>
</evidence>
<dbReference type="GO" id="GO:0008270">
    <property type="term" value="F:zinc ion binding"/>
    <property type="evidence" value="ECO:0007669"/>
    <property type="project" value="InterPro"/>
</dbReference>
<reference evidence="4 5" key="1">
    <citation type="submission" date="2017-06" db="EMBL/GenBank/DDBJ databases">
        <title>Ant-infecting Ophiocordyceps genomes reveal a high diversity of potential behavioral manipulation genes and a possible major role for enterotoxins.</title>
        <authorList>
            <person name="De Bekker C."/>
            <person name="Evans H.C."/>
            <person name="Brachmann A."/>
            <person name="Hughes D.P."/>
        </authorList>
    </citation>
    <scope>NUCLEOTIDE SEQUENCE [LARGE SCALE GENOMIC DNA]</scope>
    <source>
        <strain evidence="4 5">1348a</strain>
    </source>
</reference>
<dbReference type="EMBL" id="NJEU01000949">
    <property type="protein sequence ID" value="PHH69380.1"/>
    <property type="molecule type" value="Genomic_DNA"/>
</dbReference>
<feature type="region of interest" description="Disordered" evidence="2">
    <location>
        <begin position="387"/>
        <end position="406"/>
    </location>
</feature>
<dbReference type="InterPro" id="IPR050797">
    <property type="entry name" value="Carb_Metab_Trans_Reg"/>
</dbReference>
<dbReference type="Proteomes" id="UP000224854">
    <property type="component" value="Unassembled WGS sequence"/>
</dbReference>
<feature type="domain" description="Zn(2)-C6 fungal-type" evidence="3">
    <location>
        <begin position="63"/>
        <end position="97"/>
    </location>
</feature>
<dbReference type="Gene3D" id="4.10.240.10">
    <property type="entry name" value="Zn(2)-C6 fungal-type DNA-binding domain"/>
    <property type="match status" value="1"/>
</dbReference>
<accession>A0A2C5YPD7</accession>
<dbReference type="CDD" id="cd00067">
    <property type="entry name" value="GAL4"/>
    <property type="match status" value="1"/>
</dbReference>
<dbReference type="PANTHER" id="PTHR31668">
    <property type="entry name" value="GLUCOSE TRANSPORT TRANSCRIPTION REGULATOR RGT1-RELATED-RELATED"/>
    <property type="match status" value="1"/>
</dbReference>
<keyword evidence="1" id="KW-0539">Nucleus</keyword>
<dbReference type="GO" id="GO:0000981">
    <property type="term" value="F:DNA-binding transcription factor activity, RNA polymerase II-specific"/>
    <property type="evidence" value="ECO:0007669"/>
    <property type="project" value="InterPro"/>
</dbReference>
<evidence type="ECO:0000259" key="3">
    <source>
        <dbReference type="PROSITE" id="PS50048"/>
    </source>
</evidence>
<keyword evidence="5" id="KW-1185">Reference proteome</keyword>
<gene>
    <name evidence="4" type="ORF">CDD82_7791</name>
</gene>
<dbReference type="SUPFAM" id="SSF57701">
    <property type="entry name" value="Zn2/Cys6 DNA-binding domain"/>
    <property type="match status" value="1"/>
</dbReference>
<evidence type="ECO:0000313" key="5">
    <source>
        <dbReference type="Proteomes" id="UP000224854"/>
    </source>
</evidence>
<dbReference type="AlphaFoldDB" id="A0A2C5YPD7"/>
<sequence>MVTTTCFPSTASRRYSSFRTPYLPSYVDRKVVEHRDPGCNMGTEREGSGSEDVSSQRKRIAVACGRCRKRKIRCSGDAGNGQPCTNCKTAGYEPCQFLRVSSQEVSQVKGTAFSYNLDASRIAQARGSSSVIAPLCVPVSPYADSLGGVGDSALPPRASAYSSKQYYQGWASGGGYADDSGVEYALCQPSSMQAVSEPSYLAGPYRITSSGSGPSSGSAASAGAAKTAGAGLVYMDTEAAYGYGSVSVGGDRQSEGPETGCLPYPSLTSAALPRSSGERLPASGLRTLPSPASHVGPNYRVDAMSDYRKGDSSASSSTAVLDMASGGYHGYDGAQHLSYAATHSMTALSRSTSVFAADGGLVHGAGSAMRASSGGGYRFADAAFNHGNQEPSQQHQQRQHHRHTDMASGPQALVFHKDSYGQENHGIGHGKSPARTRA</sequence>
<dbReference type="PROSITE" id="PS00463">
    <property type="entry name" value="ZN2_CY6_FUNGAL_1"/>
    <property type="match status" value="1"/>
</dbReference>
<dbReference type="OrthoDB" id="5394557at2759"/>
<evidence type="ECO:0000256" key="2">
    <source>
        <dbReference type="SAM" id="MobiDB-lite"/>
    </source>
</evidence>
<dbReference type="PROSITE" id="PS50048">
    <property type="entry name" value="ZN2_CY6_FUNGAL_2"/>
    <property type="match status" value="1"/>
</dbReference>
<feature type="region of interest" description="Disordered" evidence="2">
    <location>
        <begin position="249"/>
        <end position="297"/>
    </location>
</feature>
<organism evidence="4 5">
    <name type="scientific">Ophiocordyceps australis</name>
    <dbReference type="NCBI Taxonomy" id="1399860"/>
    <lineage>
        <taxon>Eukaryota</taxon>
        <taxon>Fungi</taxon>
        <taxon>Dikarya</taxon>
        <taxon>Ascomycota</taxon>
        <taxon>Pezizomycotina</taxon>
        <taxon>Sordariomycetes</taxon>
        <taxon>Hypocreomycetidae</taxon>
        <taxon>Hypocreales</taxon>
        <taxon>Ophiocordycipitaceae</taxon>
        <taxon>Ophiocordyceps</taxon>
    </lineage>
</organism>
<protein>
    <recommendedName>
        <fullName evidence="3">Zn(2)-C6 fungal-type domain-containing protein</fullName>
    </recommendedName>
</protein>
<dbReference type="InterPro" id="IPR001138">
    <property type="entry name" value="Zn2Cys6_DnaBD"/>
</dbReference>
<dbReference type="InterPro" id="IPR036864">
    <property type="entry name" value="Zn2-C6_fun-type_DNA-bd_sf"/>
</dbReference>
<dbReference type="Pfam" id="PF00172">
    <property type="entry name" value="Zn_clus"/>
    <property type="match status" value="1"/>
</dbReference>
<name>A0A2C5YPD7_9HYPO</name>
<proteinExistence type="predicted"/>
<evidence type="ECO:0000256" key="1">
    <source>
        <dbReference type="ARBA" id="ARBA00023242"/>
    </source>
</evidence>
<dbReference type="SMART" id="SM00066">
    <property type="entry name" value="GAL4"/>
    <property type="match status" value="1"/>
</dbReference>